<dbReference type="Proteomes" id="UP000198846">
    <property type="component" value="Unassembled WGS sequence"/>
</dbReference>
<dbReference type="PROSITE" id="PS51123">
    <property type="entry name" value="OMPA_2"/>
    <property type="match status" value="1"/>
</dbReference>
<dbReference type="Gene3D" id="4.10.1080.10">
    <property type="entry name" value="TSP type-3 repeat"/>
    <property type="match status" value="1"/>
</dbReference>
<evidence type="ECO:0000313" key="10">
    <source>
        <dbReference type="Proteomes" id="UP000198846"/>
    </source>
</evidence>
<dbReference type="GO" id="GO:0009279">
    <property type="term" value="C:cell outer membrane"/>
    <property type="evidence" value="ECO:0007669"/>
    <property type="project" value="UniProtKB-SubCell"/>
</dbReference>
<dbReference type="GO" id="GO:0005509">
    <property type="term" value="F:calcium ion binding"/>
    <property type="evidence" value="ECO:0007669"/>
    <property type="project" value="InterPro"/>
</dbReference>
<evidence type="ECO:0000313" key="9">
    <source>
        <dbReference type="EMBL" id="SEA57890.1"/>
    </source>
</evidence>
<dbReference type="InterPro" id="IPR006665">
    <property type="entry name" value="OmpA-like"/>
</dbReference>
<keyword evidence="4" id="KW-0998">Cell outer membrane</keyword>
<keyword evidence="3 5" id="KW-0472">Membrane</keyword>
<dbReference type="InterPro" id="IPR036737">
    <property type="entry name" value="OmpA-like_sf"/>
</dbReference>
<comment type="subcellular location">
    <subcellularLocation>
        <location evidence="1">Cell outer membrane</location>
    </subcellularLocation>
</comment>
<dbReference type="AlphaFoldDB" id="A0A1H4CC29"/>
<dbReference type="GO" id="GO:0007155">
    <property type="term" value="P:cell adhesion"/>
    <property type="evidence" value="ECO:0007669"/>
    <property type="project" value="InterPro"/>
</dbReference>
<sequence length="477" mass="51058">MKNLSRLLFTLALLVSFSNVNAQDENNPWALSFGINAIDVYPVGGSAPQGDNLDELFNAGDHWSILPALSTISVSKYVGNNFTVQAGGSINKITKWGQFGSANGDIDVKVDDLSYYALDATVKYSLSDLIKIKRLDPAVGLGGGYTWIEEGPYNNNNSGGDNLVGAGTINASGSLTYWFNDNLGIFVESKYKHSFESYLTQHFQHSAGLTVRFGGTDTDGDGIYDKNDACPEVFGLEAFNGCPDTDGDGIEDSKDACPNEPGLAELNGCPDTDGDGVIDSEDDCPTVKGLKSLNGCPDADNDGVADKDDKCPNVAGPAANDGCPWPDTDGDGVADKDDKCPNEAGTVANNGCPEVVLPTQEVMDKLNSYSRTILFNTGKSNFQQQSYEVLKQITAILKEYPDANFSLEGHTDSVGAKSSNKLLSERRANAVRDYLIANGIAADRLTAKGFGEDFPIDSNATRNGRKNNRRTDIKLVK</sequence>
<evidence type="ECO:0000256" key="2">
    <source>
        <dbReference type="ARBA" id="ARBA00022729"/>
    </source>
</evidence>
<feature type="chain" id="PRO_5011621961" evidence="7">
    <location>
        <begin position="23"/>
        <end position="477"/>
    </location>
</feature>
<reference evidence="9 10" key="1">
    <citation type="submission" date="2016-10" db="EMBL/GenBank/DDBJ databases">
        <authorList>
            <person name="de Groot N.N."/>
        </authorList>
    </citation>
    <scope>NUCLEOTIDE SEQUENCE [LARGE SCALE GENOMIC DNA]</scope>
    <source>
        <strain evidence="9 10">DSM 23842</strain>
    </source>
</reference>
<evidence type="ECO:0000256" key="6">
    <source>
        <dbReference type="SAM" id="MobiDB-lite"/>
    </source>
</evidence>
<keyword evidence="2 7" id="KW-0732">Signal</keyword>
<dbReference type="OrthoDB" id="9805336at2"/>
<dbReference type="PANTHER" id="PTHR30329:SF21">
    <property type="entry name" value="LIPOPROTEIN YIAD-RELATED"/>
    <property type="match status" value="1"/>
</dbReference>
<evidence type="ECO:0000256" key="1">
    <source>
        <dbReference type="ARBA" id="ARBA00004442"/>
    </source>
</evidence>
<dbReference type="Gene3D" id="3.30.1330.60">
    <property type="entry name" value="OmpA-like domain"/>
    <property type="match status" value="1"/>
</dbReference>
<dbReference type="PRINTS" id="PR01023">
    <property type="entry name" value="NAFLGMOTY"/>
</dbReference>
<dbReference type="SUPFAM" id="SSF103088">
    <property type="entry name" value="OmpA-like"/>
    <property type="match status" value="1"/>
</dbReference>
<dbReference type="InterPro" id="IPR028974">
    <property type="entry name" value="TSP_type-3_rpt"/>
</dbReference>
<dbReference type="PRINTS" id="PR01021">
    <property type="entry name" value="OMPADOMAIN"/>
</dbReference>
<evidence type="ECO:0000256" key="7">
    <source>
        <dbReference type="SAM" id="SignalP"/>
    </source>
</evidence>
<organism evidence="9 10">
    <name type="scientific">Bizionia paragorgiae</name>
    <dbReference type="NCBI Taxonomy" id="283786"/>
    <lineage>
        <taxon>Bacteria</taxon>
        <taxon>Pseudomonadati</taxon>
        <taxon>Bacteroidota</taxon>
        <taxon>Flavobacteriia</taxon>
        <taxon>Flavobacteriales</taxon>
        <taxon>Flavobacteriaceae</taxon>
        <taxon>Bizionia</taxon>
    </lineage>
</organism>
<dbReference type="Pfam" id="PF02412">
    <property type="entry name" value="TSP_3"/>
    <property type="match status" value="4"/>
</dbReference>
<name>A0A1H4CC29_BIZPA</name>
<dbReference type="InterPro" id="IPR050330">
    <property type="entry name" value="Bact_OuterMem_StrucFunc"/>
</dbReference>
<dbReference type="SUPFAM" id="SSF103647">
    <property type="entry name" value="TSP type-3 repeat"/>
    <property type="match status" value="2"/>
</dbReference>
<accession>A0A1H4CC29</accession>
<evidence type="ECO:0000259" key="8">
    <source>
        <dbReference type="PROSITE" id="PS51123"/>
    </source>
</evidence>
<keyword evidence="10" id="KW-1185">Reference proteome</keyword>
<feature type="signal peptide" evidence="7">
    <location>
        <begin position="1"/>
        <end position="22"/>
    </location>
</feature>
<evidence type="ECO:0000256" key="5">
    <source>
        <dbReference type="PROSITE-ProRule" id="PRU00473"/>
    </source>
</evidence>
<dbReference type="Pfam" id="PF00691">
    <property type="entry name" value="OmpA"/>
    <property type="match status" value="1"/>
</dbReference>
<feature type="region of interest" description="Disordered" evidence="6">
    <location>
        <begin position="458"/>
        <end position="477"/>
    </location>
</feature>
<evidence type="ECO:0000256" key="4">
    <source>
        <dbReference type="ARBA" id="ARBA00023237"/>
    </source>
</evidence>
<dbReference type="STRING" id="283786.SAMN04487990_11918"/>
<dbReference type="InterPro" id="IPR006664">
    <property type="entry name" value="OMP_bac"/>
</dbReference>
<proteinExistence type="predicted"/>
<dbReference type="CDD" id="cd07185">
    <property type="entry name" value="OmpA_C-like"/>
    <property type="match status" value="1"/>
</dbReference>
<feature type="domain" description="OmpA-like" evidence="8">
    <location>
        <begin position="362"/>
        <end position="477"/>
    </location>
</feature>
<dbReference type="PANTHER" id="PTHR30329">
    <property type="entry name" value="STATOR ELEMENT OF FLAGELLAR MOTOR COMPLEX"/>
    <property type="match status" value="1"/>
</dbReference>
<dbReference type="RefSeq" id="WP_092135964.1">
    <property type="nucleotide sequence ID" value="NZ_FNQK01000019.1"/>
</dbReference>
<evidence type="ECO:0000256" key="3">
    <source>
        <dbReference type="ARBA" id="ARBA00023136"/>
    </source>
</evidence>
<gene>
    <name evidence="9" type="ORF">SAMN04487990_11918</name>
</gene>
<protein>
    <submittedName>
        <fullName evidence="9">Thrombospondin type 3 repeat-containing protein</fullName>
    </submittedName>
</protein>
<dbReference type="InterPro" id="IPR003367">
    <property type="entry name" value="Thrombospondin_3-like_rpt"/>
</dbReference>
<dbReference type="EMBL" id="FNQK01000019">
    <property type="protein sequence ID" value="SEA57890.1"/>
    <property type="molecule type" value="Genomic_DNA"/>
</dbReference>